<dbReference type="InterPro" id="IPR046839">
    <property type="entry name" value="ABC_toxin_N"/>
</dbReference>
<protein>
    <recommendedName>
        <fullName evidence="9">Virulence plasmid A protein</fullName>
    </recommendedName>
</protein>
<evidence type="ECO:0000259" key="6">
    <source>
        <dbReference type="Pfam" id="PF20220"/>
    </source>
</evidence>
<dbReference type="Pfam" id="PF03538">
    <property type="entry name" value="VRP1"/>
    <property type="match status" value="1"/>
</dbReference>
<dbReference type="InterPro" id="IPR018003">
    <property type="entry name" value="Insecticidal_toxin/plasmid_vir"/>
</dbReference>
<dbReference type="SUPFAM" id="SSF49464">
    <property type="entry name" value="Carboxypeptidase regulatory domain-like"/>
    <property type="match status" value="1"/>
</dbReference>
<evidence type="ECO:0000313" key="8">
    <source>
        <dbReference type="Proteomes" id="UP000066284"/>
    </source>
</evidence>
<evidence type="ECO:0000313" key="7">
    <source>
        <dbReference type="EMBL" id="CUQ67091.1"/>
    </source>
</evidence>
<dbReference type="Pfam" id="PF20220">
    <property type="entry name" value="ABC_toxin_N"/>
    <property type="match status" value="1"/>
</dbReference>
<dbReference type="InterPro" id="IPR008969">
    <property type="entry name" value="CarboxyPept-like_regulatory"/>
</dbReference>
<feature type="domain" description="Tc toxin complex TcA C-terminal TcB-binding" evidence="4">
    <location>
        <begin position="2637"/>
        <end position="2922"/>
    </location>
</feature>
<sequence length="3074" mass="344821">MNKIAFPLKPQMRGQKVANLQDALKLLLERSAIKAMEPPNRPTVDELRALAEALRAERASKVFGDATRQIVFLLQIQNGLGDGRGGVVDEPTAELLNRLTDKLTGEERRPEFVVRGTVRDADGHPVMGALIRAFDRDMRREQPLGSARADANGRYRIEYSSQQFRRAEKGRADLVVRVVDAQGNERAVSKTVFHADLDQVIDLTLPEDKHPDDSEFEYVLRQLAPLIENVPPAELTDQDLDFLANEARVPRERLTFIRMDAQWQRQTGLPAGVFYGLLRQGLPTDRRRLLAEPTSRIEQALKASLEQQIVPQRLGNVFKDILRQLNDLAVKAAFEPGDETTAVPLGLLLGTAPDLSDERRQAFVRFSLQNDGDEDFWDRLRGTPRFDDATVAAAQFTVGLGALSSHLPLVRLIQSERTQGRVTRLRDLASWTWNEWRGLIARAGAPPDTPGRTEAEKTDGYATQMTRLVEAIFPTASVAYKLGRSTRLEIPFKRDISRFLLNTEGFDLKRTHIDSFVREHGAPADVADVEGFARELKRLQRVFKLVPEHDKFEAMEALLRQGLDSAHAVYARGEATLLRELNEPLGGESPVAEVVRKAGHIVDVSQFLHAAYAPGFRRTRLAVTEDPSPWIAEMPDLRALFGSQSFCACEHCRSVYSPAAYLVDLLHWLESVPGTRGDRNALAVLSSRRPDLQEIELSCANTNTALPYIDLVNEMLERAVAPLLFSLSAADFTEIPALARELDGGAVPRRVRVAFTEAGVDLSETPVVTVAAAGREWTLADKGRTYRIGRRGDEGLIVAPGTPQTRGVAEELRVHPEHIHAPAYERLAAAIYPWTLPFDLFAEEARLFLEHLRVPRHRLMAVMRRDGAASLLDVASERLRLTAAEHAILTGTSDREPWACWGLRETGNVVDEPATGTTVSLAWIDALRRVPVFLRQSGLQFDELKTLLEAKYVNPDGGLVIEFPVPATPEEAVRASMCDVEKARIALPTDEAQARAALERIERFVRLRRTLGWSVPELDAALRALGGSGLTTGLLIDLARILELREAVKVPPIEMLSWWHTIDTVSYRNRPSFYDQVFLNKGVLNPVDPVFALNRDRTELFGAGSPLADHVTALMAGLGVTESELGALLQALDGTSRTLDLRVLSALYRTVSLARALRLSIKDLLALKALSGRDPFADPRASHEFVETVALVRTIPIGIGQLDYLLNHRVEHPSASYIPGEAETAQFLVALRRMLRAIADETAEAPDPAGERVRDTLAALLPAELAERAEILVRGTSTETEDVQRAFIGEHFAPFLTAGGIAVADAQRALVGPDALRDQESRFNYVAPILLRYLRRSSLVKQQVADALGLDLAAADRLLTALVPSRFDRRQAAIADFLAPVFVAGEIDPITRASLPHQFDSFVLLSKIAILVKALGIPTTMLDWLFIQAPALGWLDLAALPLTPTASDDPERPARFAAWLRMARAARLEGELPRGGPSLYALLARLNAVDTAAPANEKNGAKTAFFAGLLERTRWRAEDLESLVGAADDHEATGLLGLRFPDDWSGERGLERLEHLTQVFRQLRALGVSAEQAWSWGAPVMTAGLASDIRKAVKARYDVEQWRRIATPLRDALRERQRDALVSHLIAHGAATETAPTFKNANDLFAHYLIDTEMSACMMTSRIKQANGAVQLFVQRCLMNLEPGLALTARDAEQWQWMKTYRVWEANRKAFLYPENWIEPELRDDKSPFFKELEHALLQNEVREDVVENAFATYLHRLGEVARLEMAGMYQQTEPGPDGVNVLHVFGRTRNTPHLYFYRRWVNRSYWTPWERVDVDIQGDHLIPVVWNRRLYLFWPIFTEKAVESSRISEADTGTPPRKYWQIQLAWSEYKNGMWTAKRVSPTLTDVTDPDHLFDFASQSTYFFSVSATSADELVFNVARMTGWVETRGNIQLSGQDGVVTPRRGAPFPRRRGPVGSEEHYMKFRDDALERWLYLPTTTGHDRVLETTLGTYYILPGHQRHDFTATDGPFFYEDDLRTFCIRPELTARSDSPGRLVRGALEPGRDLDVRFTSGYRFLSFYHPYVGTLINQLNRHGIDGLLAADRVGEVPLLSRQQIEAYYFGPEAPERRSENLYRPTRSVVQPYPKDEIDFSHGGAYSLYNWELFFHAPLLIADRLGRNQRFEEAMRWFHYIFDPTVGEDRSLSERDRRSPARYWKVKPFFENEQVDEAGRPHAIRFLLRLLHYDGRRADWRELKAEFENQIRQWRDNPFKPHLIARLRISAYQWAVVMKYLDNLIAWGDQLFRKDTIESINEATLLYVRAAEILGDRPVQLAGEEMSAKTYRDLNESGLDAFGNAAIENLPGVDADGDIGGTGAGAPLFRSLYFCAPPNDKLLGYWDTVADRLFKIRHCMNIESRVRELPLFEPPIDPALLVRAAAAGVDLRSALSDIHAPLPHYRFRVMLQKAVEFCGDVKALGAALLASLEKKDGEAMALLRAGHEVGLLESLRHVKTMQVDEAKEAVEGLRKSRSVVEARWHFYREIKKVSDQEKTYKDLLVVAHAFGLVAQGIQAGVSAAHLLPNFDVGTAGWAATPVVKASFGGNNFGSALQAAAGVVNMLATHYAHDANMASIQGAHERRWAEWKLNEELASKELDQIDKQIAAAEIRLAIAKKDLENHDKQIENAKEVDAFMREKFTNQELYNWMVSQVSGLYFQGYQMAYELAKRAERALRHELALLDANFITFGHWDNLKKGLLAGEKLHHDLKRMEVAYLERNRREYELTKHVSLAQLDPLALLQLKQTGECEFAIPEMLFDFDHPGHYMRRIKTVGLTIPCVVGPYISVGAKLTLTRSRFRTSADIAAGYAYGGPDDDRFTHDPIGIQSIATSTAQRDAGLFELNFGDDRYLPFEGAGAVSEWHLELPGEHRQFDYHTISDVILHVRYTAREGGDSLRDAAVAQITRFIEDGRAAGSVRLFSVRHEFPGEWHRFKTQTPPEGQRHELVLALRPEHYPFWAQGRLNGVSRIDLLARSSRSGVTVADRAIGGNTDNLNRDAALGNLLVGGLTAIPLPTRPTGEVSLYFENAELDDLWLAVSWTG</sequence>
<reference evidence="8" key="1">
    <citation type="submission" date="2015-09" db="EMBL/GenBank/DDBJ databases">
        <authorList>
            <person name="Daims H."/>
        </authorList>
    </citation>
    <scope>NUCLEOTIDE SEQUENCE [LARGE SCALE GENOMIC DNA]</scope>
</reference>
<name>A0A0S4KRL0_9BACT</name>
<keyword evidence="8" id="KW-1185">Reference proteome</keyword>
<proteinExistence type="predicted"/>
<evidence type="ECO:0000259" key="5">
    <source>
        <dbReference type="Pfam" id="PF18413"/>
    </source>
</evidence>
<evidence type="ECO:0000259" key="4">
    <source>
        <dbReference type="Pfam" id="PF18276"/>
    </source>
</evidence>
<dbReference type="EMBL" id="LN885086">
    <property type="protein sequence ID" value="CUQ67091.1"/>
    <property type="molecule type" value="Genomic_DNA"/>
</dbReference>
<feature type="coiled-coil region" evidence="2">
    <location>
        <begin position="2625"/>
        <end position="2666"/>
    </location>
</feature>
<feature type="domain" description="Neuraminidase-like" evidence="5">
    <location>
        <begin position="1764"/>
        <end position="1918"/>
    </location>
</feature>
<keyword evidence="2" id="KW-0175">Coiled coil</keyword>
<accession>A0A0S4KRL0</accession>
<evidence type="ECO:0000256" key="3">
    <source>
        <dbReference type="SAM" id="MobiDB-lite"/>
    </source>
</evidence>
<organism evidence="7 8">
    <name type="scientific">Candidatus Nitrospira inopinata</name>
    <dbReference type="NCBI Taxonomy" id="1715989"/>
    <lineage>
        <taxon>Bacteria</taxon>
        <taxon>Pseudomonadati</taxon>
        <taxon>Nitrospirota</taxon>
        <taxon>Nitrospiria</taxon>
        <taxon>Nitrospirales</taxon>
        <taxon>Nitrospiraceae</taxon>
        <taxon>Nitrospira</taxon>
    </lineage>
</organism>
<feature type="region of interest" description="Disordered" evidence="3">
    <location>
        <begin position="1935"/>
        <end position="1954"/>
    </location>
</feature>
<evidence type="ECO:0008006" key="9">
    <source>
        <dbReference type="Google" id="ProtNLM"/>
    </source>
</evidence>
<dbReference type="InterPro" id="IPR040840">
    <property type="entry name" value="TcA_TcB_BD"/>
</dbReference>
<dbReference type="OrthoDB" id="9781691at2"/>
<feature type="domain" description="ABC toxin N-terminal" evidence="6">
    <location>
        <begin position="1611"/>
        <end position="1734"/>
    </location>
</feature>
<dbReference type="STRING" id="1715989.NITINOP_2119"/>
<evidence type="ECO:0000256" key="1">
    <source>
        <dbReference type="ARBA" id="ARBA00023026"/>
    </source>
</evidence>
<dbReference type="Proteomes" id="UP000066284">
    <property type="component" value="Chromosome 1"/>
</dbReference>
<dbReference type="KEGG" id="nio:NITINOP_2119"/>
<keyword evidence="1" id="KW-0843">Virulence</keyword>
<dbReference type="Pfam" id="PF18413">
    <property type="entry name" value="Neuraminidase"/>
    <property type="match status" value="1"/>
</dbReference>
<dbReference type="Pfam" id="PF18276">
    <property type="entry name" value="TcA_TcB_BD"/>
    <property type="match status" value="1"/>
</dbReference>
<gene>
    <name evidence="7" type="ORF">NITINOP_2119</name>
</gene>
<evidence type="ECO:0000256" key="2">
    <source>
        <dbReference type="SAM" id="Coils"/>
    </source>
</evidence>
<dbReference type="InterPro" id="IPR041079">
    <property type="entry name" value="Neuraminidase-like"/>
</dbReference>
<dbReference type="RefSeq" id="WP_158023341.1">
    <property type="nucleotide sequence ID" value="NZ_LN885086.1"/>
</dbReference>